<dbReference type="GO" id="GO:0009507">
    <property type="term" value="C:chloroplast"/>
    <property type="evidence" value="ECO:0007669"/>
    <property type="project" value="TreeGrafter"/>
</dbReference>
<dbReference type="InterPro" id="IPR044208">
    <property type="entry name" value="FKBP19-like"/>
</dbReference>
<comment type="catalytic activity">
    <reaction evidence="1">
        <text>[protein]-peptidylproline (omega=180) = [protein]-peptidylproline (omega=0)</text>
        <dbReference type="Rhea" id="RHEA:16237"/>
        <dbReference type="Rhea" id="RHEA-COMP:10747"/>
        <dbReference type="Rhea" id="RHEA-COMP:10748"/>
        <dbReference type="ChEBI" id="CHEBI:83833"/>
        <dbReference type="ChEBI" id="CHEBI:83834"/>
        <dbReference type="EC" id="5.2.1.8"/>
    </reaction>
</comment>
<proteinExistence type="predicted"/>
<dbReference type="EMBL" id="JAUJYO010000016">
    <property type="protein sequence ID" value="KAK1295521.1"/>
    <property type="molecule type" value="Genomic_DNA"/>
</dbReference>
<accession>A0AAV9D1S3</accession>
<dbReference type="Gene3D" id="3.10.50.40">
    <property type="match status" value="1"/>
</dbReference>
<dbReference type="Proteomes" id="UP001180020">
    <property type="component" value="Unassembled WGS sequence"/>
</dbReference>
<dbReference type="GO" id="GO:0003755">
    <property type="term" value="F:peptidyl-prolyl cis-trans isomerase activity"/>
    <property type="evidence" value="ECO:0007669"/>
    <property type="project" value="UniProtKB-KW"/>
</dbReference>
<dbReference type="PANTHER" id="PTHR47717">
    <property type="entry name" value="PEPTIDYL-PROLYL CIS-TRANS ISOMERASE FKBP19, CHLOROPLASTIC"/>
    <property type="match status" value="1"/>
</dbReference>
<dbReference type="GO" id="GO:0009579">
    <property type="term" value="C:thylakoid"/>
    <property type="evidence" value="ECO:0007669"/>
    <property type="project" value="TreeGrafter"/>
</dbReference>
<dbReference type="InterPro" id="IPR001179">
    <property type="entry name" value="PPIase_FKBP_dom"/>
</dbReference>
<feature type="domain" description="PPIase FKBP-type" evidence="2">
    <location>
        <begin position="137"/>
        <end position="256"/>
    </location>
</feature>
<organism evidence="3 4">
    <name type="scientific">Acorus calamus</name>
    <name type="common">Sweet flag</name>
    <dbReference type="NCBI Taxonomy" id="4465"/>
    <lineage>
        <taxon>Eukaryota</taxon>
        <taxon>Viridiplantae</taxon>
        <taxon>Streptophyta</taxon>
        <taxon>Embryophyta</taxon>
        <taxon>Tracheophyta</taxon>
        <taxon>Spermatophyta</taxon>
        <taxon>Magnoliopsida</taxon>
        <taxon>Liliopsida</taxon>
        <taxon>Acoraceae</taxon>
        <taxon>Acorus</taxon>
    </lineage>
</organism>
<gene>
    <name evidence="3" type="ORF">QJS10_CPA16g00811</name>
</gene>
<dbReference type="FunFam" id="3.10.50.40:FF:000034">
    <property type="entry name" value="Peptidylprolyl isomerase"/>
    <property type="match status" value="1"/>
</dbReference>
<dbReference type="AlphaFoldDB" id="A0AAV9D1S3"/>
<name>A0AAV9D1S3_ACOCL</name>
<evidence type="ECO:0000259" key="2">
    <source>
        <dbReference type="PROSITE" id="PS50059"/>
    </source>
</evidence>
<keyword evidence="1" id="KW-0697">Rotamase</keyword>
<reference evidence="3" key="2">
    <citation type="submission" date="2023-06" db="EMBL/GenBank/DDBJ databases">
        <authorList>
            <person name="Ma L."/>
            <person name="Liu K.-W."/>
            <person name="Li Z."/>
            <person name="Hsiao Y.-Y."/>
            <person name="Qi Y."/>
            <person name="Fu T."/>
            <person name="Tang G."/>
            <person name="Zhang D."/>
            <person name="Sun W.-H."/>
            <person name="Liu D.-K."/>
            <person name="Li Y."/>
            <person name="Chen G.-Z."/>
            <person name="Liu X.-D."/>
            <person name="Liao X.-Y."/>
            <person name="Jiang Y.-T."/>
            <person name="Yu X."/>
            <person name="Hao Y."/>
            <person name="Huang J."/>
            <person name="Zhao X.-W."/>
            <person name="Ke S."/>
            <person name="Chen Y.-Y."/>
            <person name="Wu W.-L."/>
            <person name="Hsu J.-L."/>
            <person name="Lin Y.-F."/>
            <person name="Huang M.-D."/>
            <person name="Li C.-Y."/>
            <person name="Huang L."/>
            <person name="Wang Z.-W."/>
            <person name="Zhao X."/>
            <person name="Zhong W.-Y."/>
            <person name="Peng D.-H."/>
            <person name="Ahmad S."/>
            <person name="Lan S."/>
            <person name="Zhang J.-S."/>
            <person name="Tsai W.-C."/>
            <person name="Van De Peer Y."/>
            <person name="Liu Z.-J."/>
        </authorList>
    </citation>
    <scope>NUCLEOTIDE SEQUENCE</scope>
    <source>
        <strain evidence="3">CP</strain>
        <tissue evidence="3">Leaves</tissue>
    </source>
</reference>
<keyword evidence="1" id="KW-0413">Isomerase</keyword>
<reference evidence="3" key="1">
    <citation type="journal article" date="2023" name="Nat. Commun.">
        <title>Diploid and tetraploid genomes of Acorus and the evolution of monocots.</title>
        <authorList>
            <person name="Ma L."/>
            <person name="Liu K.W."/>
            <person name="Li Z."/>
            <person name="Hsiao Y.Y."/>
            <person name="Qi Y."/>
            <person name="Fu T."/>
            <person name="Tang G.D."/>
            <person name="Zhang D."/>
            <person name="Sun W.H."/>
            <person name="Liu D.K."/>
            <person name="Li Y."/>
            <person name="Chen G.Z."/>
            <person name="Liu X.D."/>
            <person name="Liao X.Y."/>
            <person name="Jiang Y.T."/>
            <person name="Yu X."/>
            <person name="Hao Y."/>
            <person name="Huang J."/>
            <person name="Zhao X.W."/>
            <person name="Ke S."/>
            <person name="Chen Y.Y."/>
            <person name="Wu W.L."/>
            <person name="Hsu J.L."/>
            <person name="Lin Y.F."/>
            <person name="Huang M.D."/>
            <person name="Li C.Y."/>
            <person name="Huang L."/>
            <person name="Wang Z.W."/>
            <person name="Zhao X."/>
            <person name="Zhong W.Y."/>
            <person name="Peng D.H."/>
            <person name="Ahmad S."/>
            <person name="Lan S."/>
            <person name="Zhang J.S."/>
            <person name="Tsai W.C."/>
            <person name="Van de Peer Y."/>
            <person name="Liu Z.J."/>
        </authorList>
    </citation>
    <scope>NUCLEOTIDE SEQUENCE</scope>
    <source>
        <strain evidence="3">CP</strain>
    </source>
</reference>
<keyword evidence="4" id="KW-1185">Reference proteome</keyword>
<dbReference type="Pfam" id="PF00254">
    <property type="entry name" value="FKBP_C"/>
    <property type="match status" value="1"/>
</dbReference>
<dbReference type="EC" id="5.2.1.8" evidence="1"/>
<evidence type="ECO:0000256" key="1">
    <source>
        <dbReference type="PROSITE-ProRule" id="PRU00277"/>
    </source>
</evidence>
<dbReference type="SUPFAM" id="SSF54534">
    <property type="entry name" value="FKBP-like"/>
    <property type="match status" value="1"/>
</dbReference>
<dbReference type="PANTHER" id="PTHR47717:SF1">
    <property type="entry name" value="PEPTIDYL-PROLYL CIS-TRANS ISOMERASE FKBP19, CHLOROPLASTIC"/>
    <property type="match status" value="1"/>
</dbReference>
<protein>
    <recommendedName>
        <fullName evidence="1">peptidylprolyl isomerase</fullName>
        <ecNumber evidence="1">5.2.1.8</ecNumber>
    </recommendedName>
</protein>
<comment type="caution">
    <text evidence="3">The sequence shown here is derived from an EMBL/GenBank/DDBJ whole genome shotgun (WGS) entry which is preliminary data.</text>
</comment>
<sequence>MASITAVASLSRCPSRPRFTINESAPSRNPIRCLKKILSCNGGDECDVVGGAFERRKVLLISTLGVFAGSSFPWDSEVGAAVKSKFADMPALRGKDYGKTKMRYPDYTETESGLQYKCNPKSFQDLRMGSGPSPKMGEMVVVDWDGYTIGYYGRIFEARNKTKGGSFEGDEKDFFKFRLGAQQVIPAFEEAIMGMAPGGVRRIIVPPELGYPENDYNKLGPKPTTFSGQRALDFVLKNQGLIDKTLLFDIELLKVVSN</sequence>
<evidence type="ECO:0000313" key="3">
    <source>
        <dbReference type="EMBL" id="KAK1295521.1"/>
    </source>
</evidence>
<dbReference type="PROSITE" id="PS50059">
    <property type="entry name" value="FKBP_PPIASE"/>
    <property type="match status" value="1"/>
</dbReference>
<evidence type="ECO:0000313" key="4">
    <source>
        <dbReference type="Proteomes" id="UP001180020"/>
    </source>
</evidence>
<dbReference type="InterPro" id="IPR046357">
    <property type="entry name" value="PPIase_dom_sf"/>
</dbReference>